<dbReference type="Proteomes" id="UP000008080">
    <property type="component" value="Chromosome"/>
</dbReference>
<evidence type="ECO:0000259" key="3">
    <source>
        <dbReference type="PROSITE" id="PS51782"/>
    </source>
</evidence>
<proteinExistence type="predicted"/>
<dbReference type="PROSITE" id="PS51782">
    <property type="entry name" value="LYSM"/>
    <property type="match status" value="3"/>
</dbReference>
<dbReference type="InterPro" id="IPR008258">
    <property type="entry name" value="Transglycosylase_SLT_dom_1"/>
</dbReference>
<dbReference type="eggNOG" id="COG1388">
    <property type="taxonomic scope" value="Bacteria"/>
</dbReference>
<dbReference type="GO" id="GO:0008932">
    <property type="term" value="F:lytic endotransglycosylase activity"/>
    <property type="evidence" value="ECO:0007669"/>
    <property type="project" value="TreeGrafter"/>
</dbReference>
<dbReference type="STRING" id="264462.Bd1125"/>
<dbReference type="PANTHER" id="PTHR33734">
    <property type="entry name" value="LYSM DOMAIN-CONTAINING GPI-ANCHORED PROTEIN 2"/>
    <property type="match status" value="1"/>
</dbReference>
<dbReference type="eggNOG" id="COG0741">
    <property type="taxonomic scope" value="Bacteria"/>
</dbReference>
<dbReference type="CDD" id="cd16894">
    <property type="entry name" value="MltD-like"/>
    <property type="match status" value="1"/>
</dbReference>
<dbReference type="SUPFAM" id="SSF53955">
    <property type="entry name" value="Lysozyme-like"/>
    <property type="match status" value="1"/>
</dbReference>
<accession>Q6MNV5</accession>
<protein>
    <submittedName>
        <fullName evidence="4">Membrane-bound lytic murein transglycosylase D</fullName>
        <ecNumber evidence="4">3.2.1.-</ecNumber>
    </submittedName>
</protein>
<evidence type="ECO:0000313" key="4">
    <source>
        <dbReference type="EMBL" id="CAE79046.1"/>
    </source>
</evidence>
<reference evidence="4 5" key="1">
    <citation type="journal article" date="2004" name="Science">
        <title>A predator unmasked: life cycle of Bdellovibrio bacteriovorus from a genomic perspective.</title>
        <authorList>
            <person name="Rendulic S."/>
            <person name="Jagtap P."/>
            <person name="Rosinus A."/>
            <person name="Eppinger M."/>
            <person name="Baar C."/>
            <person name="Lanz C."/>
            <person name="Keller H."/>
            <person name="Lambert C."/>
            <person name="Evans K.J."/>
            <person name="Goesmann A."/>
            <person name="Meyer F."/>
            <person name="Sockett R.E."/>
            <person name="Schuster S.C."/>
        </authorList>
    </citation>
    <scope>NUCLEOTIDE SEQUENCE [LARGE SCALE GENOMIC DNA]</scope>
    <source>
        <strain evidence="5">ATCC 15356 / DSM 50701 / NCIMB 9529 / HD100</strain>
    </source>
</reference>
<dbReference type="InterPro" id="IPR018392">
    <property type="entry name" value="LysM"/>
</dbReference>
<dbReference type="GO" id="GO:0016798">
    <property type="term" value="F:hydrolase activity, acting on glycosyl bonds"/>
    <property type="evidence" value="ECO:0007669"/>
    <property type="project" value="UniProtKB-KW"/>
</dbReference>
<dbReference type="CDD" id="cd00118">
    <property type="entry name" value="LysM"/>
    <property type="match status" value="3"/>
</dbReference>
<gene>
    <name evidence="4" type="primary">mltD</name>
    <name evidence="4" type="ordered locus">Bd1125</name>
</gene>
<dbReference type="RefSeq" id="WP_011163648.1">
    <property type="nucleotide sequence ID" value="NC_005363.1"/>
</dbReference>
<dbReference type="CAZy" id="CBM50">
    <property type="family name" value="Carbohydrate-Binding Module Family 50"/>
</dbReference>
<keyword evidence="4" id="KW-0378">Hydrolase</keyword>
<keyword evidence="2" id="KW-0732">Signal</keyword>
<name>Q6MNV5_BDEBA</name>
<dbReference type="Pfam" id="PF01464">
    <property type="entry name" value="SLT"/>
    <property type="match status" value="1"/>
</dbReference>
<feature type="signal peptide" evidence="2">
    <location>
        <begin position="1"/>
        <end position="20"/>
    </location>
</feature>
<dbReference type="Pfam" id="PF01476">
    <property type="entry name" value="LysM"/>
    <property type="match status" value="3"/>
</dbReference>
<dbReference type="EMBL" id="BX842649">
    <property type="protein sequence ID" value="CAE79046.1"/>
    <property type="molecule type" value="Genomic_DNA"/>
</dbReference>
<dbReference type="InterPro" id="IPR036779">
    <property type="entry name" value="LysM_dom_sf"/>
</dbReference>
<feature type="compositionally biased region" description="Basic and acidic residues" evidence="1">
    <location>
        <begin position="35"/>
        <end position="50"/>
    </location>
</feature>
<feature type="region of interest" description="Disordered" evidence="1">
    <location>
        <begin position="24"/>
        <end position="50"/>
    </location>
</feature>
<dbReference type="AlphaFoldDB" id="Q6MNV5"/>
<evidence type="ECO:0000256" key="2">
    <source>
        <dbReference type="SAM" id="SignalP"/>
    </source>
</evidence>
<sequence>MRRLLTLSLVLAFVSGCAHKDLGTKAGRPATNSEGDLKDIGSFRLSDPEGPKVVDQELESIPTEVNPLVEKWIAYFQGRGRPHMERYLARSTRYEKLMKKVLRDNGLPEDLFYIALIESGFSSRATSHASAVGYWQFIRGTGKRYGLDINAFVDERRDPVFATQAAAEYFKGLYSVFGSWYLAMASYNVGENRVKREVMNHYTRDFWELARKKRLPAETINYVPKFIAAKMIGKDPAKYGFDDIDYLPPIEFDHITVSQPVNLRQMAEKMNLNYEDFKALNPKFKGEVAILKGSDLILRIPPGTTEQSKVAAAESFVSRVQFVADTGDTQTYRIRHGDTLSTVARRYRTTVAFLRDLNDLPRRKPLKVGMRIQVPDRTPLKDRSQTRSMVAKKSDAPKNTVTISSDGRYYIVQSGDSLFTIARKYATSVSELQRMNNIKRGRTLKVGMKLKVPTPGSSSAREVATEVAQSKKAKSKVHVVRRGENLSVIAAKYNVAVSDIKERNKIRNPASLVVGARIVIPSEVKQ</sequence>
<organism evidence="4 5">
    <name type="scientific">Bdellovibrio bacteriovorus (strain ATCC 15356 / DSM 50701 / NCIMB 9529 / HD100)</name>
    <dbReference type="NCBI Taxonomy" id="264462"/>
    <lineage>
        <taxon>Bacteria</taxon>
        <taxon>Pseudomonadati</taxon>
        <taxon>Bdellovibrionota</taxon>
        <taxon>Bdellovibrionia</taxon>
        <taxon>Bdellovibrionales</taxon>
        <taxon>Pseudobdellovibrionaceae</taxon>
        <taxon>Bdellovibrio</taxon>
    </lineage>
</organism>
<evidence type="ECO:0000256" key="1">
    <source>
        <dbReference type="SAM" id="MobiDB-lite"/>
    </source>
</evidence>
<dbReference type="SUPFAM" id="SSF54106">
    <property type="entry name" value="LysM domain"/>
    <property type="match status" value="3"/>
</dbReference>
<feature type="domain" description="LysM" evidence="3">
    <location>
        <begin position="476"/>
        <end position="520"/>
    </location>
</feature>
<dbReference type="PROSITE" id="PS51257">
    <property type="entry name" value="PROKAR_LIPOPROTEIN"/>
    <property type="match status" value="1"/>
</dbReference>
<dbReference type="GeneID" id="93012176"/>
<feature type="chain" id="PRO_5004276726" evidence="2">
    <location>
        <begin position="21"/>
        <end position="526"/>
    </location>
</feature>
<keyword evidence="4" id="KW-0326">Glycosidase</keyword>
<dbReference type="InterPro" id="IPR023346">
    <property type="entry name" value="Lysozyme-like_dom_sf"/>
</dbReference>
<keyword evidence="5" id="KW-1185">Reference proteome</keyword>
<dbReference type="PANTHER" id="PTHR33734:SF22">
    <property type="entry name" value="MEMBRANE-BOUND LYTIC MUREIN TRANSGLYCOSYLASE D"/>
    <property type="match status" value="1"/>
</dbReference>
<dbReference type="CAZy" id="GH23">
    <property type="family name" value="Glycoside Hydrolase Family 23"/>
</dbReference>
<feature type="domain" description="LysM" evidence="3">
    <location>
        <begin position="330"/>
        <end position="374"/>
    </location>
</feature>
<dbReference type="Gene3D" id="3.10.350.10">
    <property type="entry name" value="LysM domain"/>
    <property type="match status" value="3"/>
</dbReference>
<dbReference type="SMART" id="SM00257">
    <property type="entry name" value="LysM"/>
    <property type="match status" value="3"/>
</dbReference>
<evidence type="ECO:0000313" key="5">
    <source>
        <dbReference type="Proteomes" id="UP000008080"/>
    </source>
</evidence>
<dbReference type="HOGENOM" id="CLU_009520_1_5_7"/>
<dbReference type="EC" id="3.2.1.-" evidence="4"/>
<dbReference type="Gene3D" id="1.10.530.10">
    <property type="match status" value="1"/>
</dbReference>
<dbReference type="KEGG" id="bba:Bd1125"/>
<feature type="domain" description="LysM" evidence="3">
    <location>
        <begin position="408"/>
        <end position="452"/>
    </location>
</feature>